<proteinExistence type="predicted"/>
<reference evidence="3" key="1">
    <citation type="submission" date="2016-06" db="EMBL/GenBank/DDBJ databases">
        <title>Parallel loss of symbiosis genes in relatives of nitrogen-fixing non-legume Parasponia.</title>
        <authorList>
            <person name="Van Velzen R."/>
            <person name="Holmer R."/>
            <person name="Bu F."/>
            <person name="Rutten L."/>
            <person name="Van Zeijl A."/>
            <person name="Liu W."/>
            <person name="Santuari L."/>
            <person name="Cao Q."/>
            <person name="Sharma T."/>
            <person name="Shen D."/>
            <person name="Roswanjaya Y."/>
            <person name="Wardhani T."/>
            <person name="Kalhor M.S."/>
            <person name="Jansen J."/>
            <person name="Van den Hoogen J."/>
            <person name="Gungor B."/>
            <person name="Hartog M."/>
            <person name="Hontelez J."/>
            <person name="Verver J."/>
            <person name="Yang W.-C."/>
            <person name="Schijlen E."/>
            <person name="Repin R."/>
            <person name="Schilthuizen M."/>
            <person name="Schranz E."/>
            <person name="Heidstra R."/>
            <person name="Miyata K."/>
            <person name="Fedorova E."/>
            <person name="Kohlen W."/>
            <person name="Bisseling T."/>
            <person name="Smit S."/>
            <person name="Geurts R."/>
        </authorList>
    </citation>
    <scope>NUCLEOTIDE SEQUENCE [LARGE SCALE GENOMIC DNA]</scope>
    <source>
        <strain evidence="3">cv. WU1-14</strain>
    </source>
</reference>
<dbReference type="Proteomes" id="UP000237105">
    <property type="component" value="Unassembled WGS sequence"/>
</dbReference>
<comment type="caution">
    <text evidence="2">The sequence shown here is derived from an EMBL/GenBank/DDBJ whole genome shotgun (WGS) entry which is preliminary data.</text>
</comment>
<organism evidence="2 3">
    <name type="scientific">Parasponia andersonii</name>
    <name type="common">Sponia andersonii</name>
    <dbReference type="NCBI Taxonomy" id="3476"/>
    <lineage>
        <taxon>Eukaryota</taxon>
        <taxon>Viridiplantae</taxon>
        <taxon>Streptophyta</taxon>
        <taxon>Embryophyta</taxon>
        <taxon>Tracheophyta</taxon>
        <taxon>Spermatophyta</taxon>
        <taxon>Magnoliopsida</taxon>
        <taxon>eudicotyledons</taxon>
        <taxon>Gunneridae</taxon>
        <taxon>Pentapetalae</taxon>
        <taxon>rosids</taxon>
        <taxon>fabids</taxon>
        <taxon>Rosales</taxon>
        <taxon>Cannabaceae</taxon>
        <taxon>Parasponia</taxon>
    </lineage>
</organism>
<name>A0A2P5C2L0_PARAD</name>
<accession>A0A2P5C2L0</accession>
<dbReference type="EMBL" id="JXTB01000185">
    <property type="protein sequence ID" value="PON55300.1"/>
    <property type="molecule type" value="Genomic_DNA"/>
</dbReference>
<evidence type="ECO:0000313" key="3">
    <source>
        <dbReference type="Proteomes" id="UP000237105"/>
    </source>
</evidence>
<dbReference type="AlphaFoldDB" id="A0A2P5C2L0"/>
<sequence>MLSIGGDSSARIIRPSAIDRGWWQCSTTPKSTSSEALRKIGISAGKSQERGKELRGNGLATYEPIKGHPREDPSSPATVAPPPATIRARRHPETMRRDLTNKPPLEPASPELSIAGNHQKILRLVLLAGADYGHRSP</sequence>
<keyword evidence="3" id="KW-1185">Reference proteome</keyword>
<feature type="compositionally biased region" description="Basic and acidic residues" evidence="1">
    <location>
        <begin position="91"/>
        <end position="100"/>
    </location>
</feature>
<evidence type="ECO:0000256" key="1">
    <source>
        <dbReference type="SAM" id="MobiDB-lite"/>
    </source>
</evidence>
<gene>
    <name evidence="2" type="ORF">PanWU01x14_189890</name>
</gene>
<feature type="region of interest" description="Disordered" evidence="1">
    <location>
        <begin position="41"/>
        <end position="116"/>
    </location>
</feature>
<protein>
    <submittedName>
        <fullName evidence="2">Uncharacterized protein</fullName>
    </submittedName>
</protein>
<evidence type="ECO:0000313" key="2">
    <source>
        <dbReference type="EMBL" id="PON55300.1"/>
    </source>
</evidence>